<name>A0A2P5EKD1_TREOI</name>
<dbReference type="InParanoid" id="A0A2P5EKD1"/>
<sequence length="154" mass="15779">MDYDGSRNNLLEIKSDSGLAWFLYVTKDDNAMKYPFIITYDEVLLEDINMSTVSFGPIGSSSLGRGSYVDKHGSSFLGRDSCVVEAGSSSLVSGTCVLDVGSSSKCGGSTRTLEVGSASHKAGSGDSCVVEAGSSSLVSGTCVLDVGSSSKCGG</sequence>
<organism evidence="1 2">
    <name type="scientific">Trema orientale</name>
    <name type="common">Charcoal tree</name>
    <name type="synonym">Celtis orientalis</name>
    <dbReference type="NCBI Taxonomy" id="63057"/>
    <lineage>
        <taxon>Eukaryota</taxon>
        <taxon>Viridiplantae</taxon>
        <taxon>Streptophyta</taxon>
        <taxon>Embryophyta</taxon>
        <taxon>Tracheophyta</taxon>
        <taxon>Spermatophyta</taxon>
        <taxon>Magnoliopsida</taxon>
        <taxon>eudicotyledons</taxon>
        <taxon>Gunneridae</taxon>
        <taxon>Pentapetalae</taxon>
        <taxon>rosids</taxon>
        <taxon>fabids</taxon>
        <taxon>Rosales</taxon>
        <taxon>Cannabaceae</taxon>
        <taxon>Trema</taxon>
    </lineage>
</organism>
<comment type="caution">
    <text evidence="1">The sequence shown here is derived from an EMBL/GenBank/DDBJ whole genome shotgun (WGS) entry which is preliminary data.</text>
</comment>
<dbReference type="AlphaFoldDB" id="A0A2P5EKD1"/>
<keyword evidence="2" id="KW-1185">Reference proteome</keyword>
<protein>
    <submittedName>
        <fullName evidence="1">Uncharacterized protein</fullName>
    </submittedName>
</protein>
<dbReference type="EMBL" id="JXTC01000138">
    <property type="protein sequence ID" value="PON86017.1"/>
    <property type="molecule type" value="Genomic_DNA"/>
</dbReference>
<dbReference type="Proteomes" id="UP000237000">
    <property type="component" value="Unassembled WGS sequence"/>
</dbReference>
<gene>
    <name evidence="1" type="ORF">TorRG33x02_182220</name>
</gene>
<evidence type="ECO:0000313" key="2">
    <source>
        <dbReference type="Proteomes" id="UP000237000"/>
    </source>
</evidence>
<accession>A0A2P5EKD1</accession>
<proteinExistence type="predicted"/>
<reference evidence="2" key="1">
    <citation type="submission" date="2016-06" db="EMBL/GenBank/DDBJ databases">
        <title>Parallel loss of symbiosis genes in relatives of nitrogen-fixing non-legume Parasponia.</title>
        <authorList>
            <person name="Van Velzen R."/>
            <person name="Holmer R."/>
            <person name="Bu F."/>
            <person name="Rutten L."/>
            <person name="Van Zeijl A."/>
            <person name="Liu W."/>
            <person name="Santuari L."/>
            <person name="Cao Q."/>
            <person name="Sharma T."/>
            <person name="Shen D."/>
            <person name="Roswanjaya Y."/>
            <person name="Wardhani T."/>
            <person name="Kalhor M.S."/>
            <person name="Jansen J."/>
            <person name="Van den Hoogen J."/>
            <person name="Gungor B."/>
            <person name="Hartog M."/>
            <person name="Hontelez J."/>
            <person name="Verver J."/>
            <person name="Yang W.-C."/>
            <person name="Schijlen E."/>
            <person name="Repin R."/>
            <person name="Schilthuizen M."/>
            <person name="Schranz E."/>
            <person name="Heidstra R."/>
            <person name="Miyata K."/>
            <person name="Fedorova E."/>
            <person name="Kohlen W."/>
            <person name="Bisseling T."/>
            <person name="Smit S."/>
            <person name="Geurts R."/>
        </authorList>
    </citation>
    <scope>NUCLEOTIDE SEQUENCE [LARGE SCALE GENOMIC DNA]</scope>
    <source>
        <strain evidence="2">cv. RG33-2</strain>
    </source>
</reference>
<dbReference type="OrthoDB" id="10413576at2759"/>
<evidence type="ECO:0000313" key="1">
    <source>
        <dbReference type="EMBL" id="PON86017.1"/>
    </source>
</evidence>